<dbReference type="EMBL" id="CP033019">
    <property type="protein sequence ID" value="AYM75206.1"/>
    <property type="molecule type" value="Genomic_DNA"/>
</dbReference>
<reference evidence="1 2" key="1">
    <citation type="submission" date="2018-10" db="EMBL/GenBank/DDBJ databases">
        <title>Effects of UV and annual dynamics of microbial communities in freshwater RAS systems.</title>
        <authorList>
            <person name="Bekkelund A.K."/>
            <person name="Hansen B.R."/>
            <person name="Stokken H."/>
            <person name="Eriksen B.F."/>
            <person name="Kashulin N.A."/>
        </authorList>
    </citation>
    <scope>NUCLEOTIDE SEQUENCE [LARGE SCALE GENOMIC DNA]</scope>
    <source>
        <strain evidence="1 2">BHSEK</strain>
    </source>
</reference>
<organism evidence="1 2">
    <name type="scientific">Janthinobacterium agaricidamnosum</name>
    <dbReference type="NCBI Taxonomy" id="55508"/>
    <lineage>
        <taxon>Bacteria</taxon>
        <taxon>Pseudomonadati</taxon>
        <taxon>Pseudomonadota</taxon>
        <taxon>Betaproteobacteria</taxon>
        <taxon>Burkholderiales</taxon>
        <taxon>Oxalobacteraceae</taxon>
        <taxon>Janthinobacterium</taxon>
    </lineage>
</organism>
<accession>A0A3G2E6W0</accession>
<sequence length="92" mass="10077">MGNDQKMQHGDYEYQIASYKKVNGMYQGVVLLTAHAGIEYSPIIEIPTPSVFKTQHAARIEASALVCQLIETGAVVELVAHDGKSTSWPKES</sequence>
<gene>
    <name evidence="1" type="ORF">D9M09_04870</name>
</gene>
<name>A0A3G2E6W0_9BURK</name>
<dbReference type="Proteomes" id="UP000279594">
    <property type="component" value="Chromosome"/>
</dbReference>
<protein>
    <submittedName>
        <fullName evidence="1">Uncharacterized protein</fullName>
    </submittedName>
</protein>
<dbReference type="AlphaFoldDB" id="A0A3G2E6W0"/>
<evidence type="ECO:0000313" key="2">
    <source>
        <dbReference type="Proteomes" id="UP000279594"/>
    </source>
</evidence>
<evidence type="ECO:0000313" key="1">
    <source>
        <dbReference type="EMBL" id="AYM75206.1"/>
    </source>
</evidence>
<keyword evidence="2" id="KW-1185">Reference proteome</keyword>
<proteinExistence type="predicted"/>